<dbReference type="InterPro" id="IPR036412">
    <property type="entry name" value="HAD-like_sf"/>
</dbReference>
<feature type="region of interest" description="Disordered" evidence="2">
    <location>
        <begin position="131"/>
        <end position="164"/>
    </location>
</feature>
<feature type="compositionally biased region" description="Basic residues" evidence="2">
    <location>
        <begin position="29"/>
        <end position="39"/>
    </location>
</feature>
<dbReference type="InterPro" id="IPR004274">
    <property type="entry name" value="FCP1_dom"/>
</dbReference>
<evidence type="ECO:0000313" key="4">
    <source>
        <dbReference type="EMBL" id="CAI8589604.1"/>
    </source>
</evidence>
<dbReference type="PROSITE" id="PS50969">
    <property type="entry name" value="FCP1"/>
    <property type="match status" value="1"/>
</dbReference>
<feature type="region of interest" description="Disordered" evidence="2">
    <location>
        <begin position="623"/>
        <end position="646"/>
    </location>
</feature>
<organism evidence="4 5">
    <name type="scientific">Vicia faba</name>
    <name type="common">Broad bean</name>
    <name type="synonym">Faba vulgaris</name>
    <dbReference type="NCBI Taxonomy" id="3906"/>
    <lineage>
        <taxon>Eukaryota</taxon>
        <taxon>Viridiplantae</taxon>
        <taxon>Streptophyta</taxon>
        <taxon>Embryophyta</taxon>
        <taxon>Tracheophyta</taxon>
        <taxon>Spermatophyta</taxon>
        <taxon>Magnoliopsida</taxon>
        <taxon>eudicotyledons</taxon>
        <taxon>Gunneridae</taxon>
        <taxon>Pentapetalae</taxon>
        <taxon>rosids</taxon>
        <taxon>fabids</taxon>
        <taxon>Fabales</taxon>
        <taxon>Fabaceae</taxon>
        <taxon>Papilionoideae</taxon>
        <taxon>50 kb inversion clade</taxon>
        <taxon>NPAAA clade</taxon>
        <taxon>Hologalegina</taxon>
        <taxon>IRL clade</taxon>
        <taxon>Fabeae</taxon>
        <taxon>Vicia</taxon>
    </lineage>
</organism>
<keyword evidence="5" id="KW-1185">Reference proteome</keyword>
<feature type="domain" description="FCP1 homology" evidence="3">
    <location>
        <begin position="399"/>
        <end position="583"/>
    </location>
</feature>
<dbReference type="FunFam" id="3.40.50.1000:FF:000257">
    <property type="entry name" value="Haloacid dehalogenase-like hydrolase (HAD) superfamily protein"/>
    <property type="match status" value="1"/>
</dbReference>
<dbReference type="PANTHER" id="PTHR12210">
    <property type="entry name" value="DULLARD PROTEIN PHOSPHATASE"/>
    <property type="match status" value="1"/>
</dbReference>
<evidence type="ECO:0000313" key="5">
    <source>
        <dbReference type="Proteomes" id="UP001157006"/>
    </source>
</evidence>
<accession>A0AAV0YUN3</accession>
<protein>
    <recommendedName>
        <fullName evidence="3">FCP1 homology domain-containing protein</fullName>
    </recommendedName>
</protein>
<dbReference type="InterPro" id="IPR023214">
    <property type="entry name" value="HAD_sf"/>
</dbReference>
<feature type="compositionally biased region" description="Polar residues" evidence="2">
    <location>
        <begin position="16"/>
        <end position="27"/>
    </location>
</feature>
<dbReference type="AlphaFoldDB" id="A0AAV0YUN3"/>
<feature type="coiled-coil region" evidence="1">
    <location>
        <begin position="220"/>
        <end position="281"/>
    </location>
</feature>
<evidence type="ECO:0000259" key="3">
    <source>
        <dbReference type="PROSITE" id="PS50969"/>
    </source>
</evidence>
<keyword evidence="1" id="KW-0175">Coiled coil</keyword>
<feature type="compositionally biased region" description="Acidic residues" evidence="2">
    <location>
        <begin position="637"/>
        <end position="646"/>
    </location>
</feature>
<feature type="compositionally biased region" description="Polar residues" evidence="2">
    <location>
        <begin position="131"/>
        <end position="153"/>
    </location>
</feature>
<dbReference type="SMART" id="SM00577">
    <property type="entry name" value="CPDc"/>
    <property type="match status" value="1"/>
</dbReference>
<dbReference type="Pfam" id="PF03031">
    <property type="entry name" value="NIF"/>
    <property type="match status" value="1"/>
</dbReference>
<gene>
    <name evidence="4" type="ORF">VFH_I400560</name>
</gene>
<reference evidence="4 5" key="1">
    <citation type="submission" date="2023-01" db="EMBL/GenBank/DDBJ databases">
        <authorList>
            <person name="Kreplak J."/>
        </authorList>
    </citation>
    <scope>NUCLEOTIDE SEQUENCE [LARGE SCALE GENOMIC DNA]</scope>
</reference>
<feature type="region of interest" description="Disordered" evidence="2">
    <location>
        <begin position="1"/>
        <end position="56"/>
    </location>
</feature>
<dbReference type="InterPro" id="IPR050365">
    <property type="entry name" value="TIM50"/>
</dbReference>
<dbReference type="EMBL" id="OX451736">
    <property type="protein sequence ID" value="CAI8589604.1"/>
    <property type="molecule type" value="Genomic_DNA"/>
</dbReference>
<evidence type="ECO:0000256" key="2">
    <source>
        <dbReference type="SAM" id="MobiDB-lite"/>
    </source>
</evidence>
<dbReference type="Gene3D" id="3.40.50.1000">
    <property type="entry name" value="HAD superfamily/HAD-like"/>
    <property type="match status" value="1"/>
</dbReference>
<name>A0AAV0YUN3_VICFA</name>
<dbReference type="Proteomes" id="UP001157006">
    <property type="component" value="Chromosome 1L"/>
</dbReference>
<feature type="compositionally biased region" description="Basic and acidic residues" evidence="2">
    <location>
        <begin position="195"/>
        <end position="214"/>
    </location>
</feature>
<proteinExistence type="predicted"/>
<sequence>MDLDNDLHESPVSPDLSGSESKVDVTSTGKKKKRKRGKTKNNAVESDANGGGTPENTIQCVSTDALIVEADICLHGNEEKKQKILSQAAEKGNGESEIQDKADNCNSVVADAELLAKESVLEVVKMDIEQSINENSSTPEETSDSVNNGSPVNNHDEDLKVYDLSNKSQSIKTYSRKKLNDVTCKRNLEGQSAEDSNKEPIIQDHHTDDSHEVSDGPLAVDLMEREKEHLTDQIKVEAEEMELIADNNGDSHEISGGPLIAGLMEREKERLTDQIKVEAEEKELIADNNGVSHEISGGPLTAGLMGREKELLTDQIKVEASEMELIADNSSEQSSMTASSIVDIPVTQHEETNARKEDHAEVTRNGLSCPADISDLSLVTVNGDNSKISQCSVDKTIIRNSKKKLLILDVNGLLADCVSDVPNGYYQPEPDFWVRRRKVYKRPYCDDFMTFCFDRFHVGVWSSRTKSNVDDVINLLLGKSASKLLFCWNQSHCTTTKFSTVENRDKPLVLKELRKLWEKLEPGLPWEKGEFNESNTLLLDDSPYKALVNPKHTAIFPYTYRYHYTRDAALGPKGDLRGYLEELSKADNVQEFVSANEFGQRPIREANLSWVYYLKVIESVKCSENDGPSAPVKEETSDSDNLEVES</sequence>
<evidence type="ECO:0000256" key="1">
    <source>
        <dbReference type="SAM" id="Coils"/>
    </source>
</evidence>
<feature type="region of interest" description="Disordered" evidence="2">
    <location>
        <begin position="188"/>
        <end position="215"/>
    </location>
</feature>
<dbReference type="SUPFAM" id="SSF56784">
    <property type="entry name" value="HAD-like"/>
    <property type="match status" value="1"/>
</dbReference>